<gene>
    <name evidence="3" type="ORF">L249_1486</name>
</gene>
<keyword evidence="4" id="KW-1185">Reference proteome</keyword>
<keyword evidence="2" id="KW-0732">Signal</keyword>
<evidence type="ECO:0000313" key="3">
    <source>
        <dbReference type="EMBL" id="RCI09181.1"/>
    </source>
</evidence>
<evidence type="ECO:0000313" key="4">
    <source>
        <dbReference type="Proteomes" id="UP000253664"/>
    </source>
</evidence>
<feature type="compositionally biased region" description="Polar residues" evidence="1">
    <location>
        <begin position="150"/>
        <end position="190"/>
    </location>
</feature>
<dbReference type="EMBL" id="LKCN02000016">
    <property type="protein sequence ID" value="RCI09181.1"/>
    <property type="molecule type" value="Genomic_DNA"/>
</dbReference>
<proteinExistence type="predicted"/>
<reference evidence="3 4" key="1">
    <citation type="journal article" date="2015" name="BMC Genomics">
        <title>Insights from the genome of Ophiocordyceps polyrhachis-furcata to pathogenicity and host specificity in insect fungi.</title>
        <authorList>
            <person name="Wichadakul D."/>
            <person name="Kobmoo N."/>
            <person name="Ingsriswang S."/>
            <person name="Tangphatsornruang S."/>
            <person name="Chantasingh D."/>
            <person name="Luangsa-ard J.J."/>
            <person name="Eurwilaichitr L."/>
        </authorList>
    </citation>
    <scope>NUCLEOTIDE SEQUENCE [LARGE SCALE GENOMIC DNA]</scope>
    <source>
        <strain evidence="3 4">BCC 54312</strain>
    </source>
</reference>
<feature type="compositionally biased region" description="Low complexity" evidence="1">
    <location>
        <begin position="120"/>
        <end position="149"/>
    </location>
</feature>
<feature type="compositionally biased region" description="Polar residues" evidence="1">
    <location>
        <begin position="87"/>
        <end position="97"/>
    </location>
</feature>
<comment type="caution">
    <text evidence="3">The sequence shown here is derived from an EMBL/GenBank/DDBJ whole genome shotgun (WGS) entry which is preliminary data.</text>
</comment>
<accession>A0A367L436</accession>
<feature type="chain" id="PRO_5016967495" evidence="2">
    <location>
        <begin position="20"/>
        <end position="190"/>
    </location>
</feature>
<sequence length="190" mass="19333">MVCLSSAAVILSLAAAATAQVVAPTAIQANNAANTLPSGLPTQTPITNVNKERIEELEDLQGAREENAREADEAGNPGLANALRAQQTGALEQQKQSLLRAENAKDGNNVGQSSNGQVSPGQVNNPGQVGNGQISNGQNNNVGQNGNSNRLNDGGQSNTGQLGNGQISPGQVSPGQISPGQISPGQINRK</sequence>
<feature type="signal peptide" evidence="2">
    <location>
        <begin position="1"/>
        <end position="19"/>
    </location>
</feature>
<evidence type="ECO:0000256" key="1">
    <source>
        <dbReference type="SAM" id="MobiDB-lite"/>
    </source>
</evidence>
<dbReference type="OrthoDB" id="4928172at2759"/>
<dbReference type="AlphaFoldDB" id="A0A367L436"/>
<feature type="region of interest" description="Disordered" evidence="1">
    <location>
        <begin position="87"/>
        <end position="190"/>
    </location>
</feature>
<dbReference type="Proteomes" id="UP000253664">
    <property type="component" value="Unassembled WGS sequence"/>
</dbReference>
<feature type="compositionally biased region" description="Polar residues" evidence="1">
    <location>
        <begin position="109"/>
        <end position="119"/>
    </location>
</feature>
<organism evidence="3 4">
    <name type="scientific">Ophiocordyceps polyrhachis-furcata BCC 54312</name>
    <dbReference type="NCBI Taxonomy" id="1330021"/>
    <lineage>
        <taxon>Eukaryota</taxon>
        <taxon>Fungi</taxon>
        <taxon>Dikarya</taxon>
        <taxon>Ascomycota</taxon>
        <taxon>Pezizomycotina</taxon>
        <taxon>Sordariomycetes</taxon>
        <taxon>Hypocreomycetidae</taxon>
        <taxon>Hypocreales</taxon>
        <taxon>Ophiocordycipitaceae</taxon>
        <taxon>Ophiocordyceps</taxon>
    </lineage>
</organism>
<name>A0A367L436_9HYPO</name>
<evidence type="ECO:0000256" key="2">
    <source>
        <dbReference type="SAM" id="SignalP"/>
    </source>
</evidence>
<protein>
    <submittedName>
        <fullName evidence="3">Uncharacterized protein</fullName>
    </submittedName>
</protein>